<keyword evidence="2" id="KW-0472">Membrane</keyword>
<gene>
    <name evidence="3" type="ORF">GCM10020367_12290</name>
</gene>
<keyword evidence="2" id="KW-1133">Transmembrane helix</keyword>
<evidence type="ECO:0000313" key="3">
    <source>
        <dbReference type="EMBL" id="GAA3369468.1"/>
    </source>
</evidence>
<keyword evidence="2" id="KW-0812">Transmembrane</keyword>
<dbReference type="EMBL" id="BAAAYL010000001">
    <property type="protein sequence ID" value="GAA3369468.1"/>
    <property type="molecule type" value="Genomic_DNA"/>
</dbReference>
<evidence type="ECO:0000256" key="2">
    <source>
        <dbReference type="SAM" id="Phobius"/>
    </source>
</evidence>
<organism evidence="3 4">
    <name type="scientific">Streptomyces sannanensis</name>
    <dbReference type="NCBI Taxonomy" id="285536"/>
    <lineage>
        <taxon>Bacteria</taxon>
        <taxon>Bacillati</taxon>
        <taxon>Actinomycetota</taxon>
        <taxon>Actinomycetes</taxon>
        <taxon>Kitasatosporales</taxon>
        <taxon>Streptomycetaceae</taxon>
        <taxon>Streptomyces</taxon>
    </lineage>
</organism>
<evidence type="ECO:0000313" key="4">
    <source>
        <dbReference type="Proteomes" id="UP001499990"/>
    </source>
</evidence>
<feature type="transmembrane region" description="Helical" evidence="2">
    <location>
        <begin position="81"/>
        <end position="104"/>
    </location>
</feature>
<proteinExistence type="predicted"/>
<feature type="transmembrane region" description="Helical" evidence="2">
    <location>
        <begin position="110"/>
        <end position="129"/>
    </location>
</feature>
<evidence type="ECO:0000256" key="1">
    <source>
        <dbReference type="SAM" id="MobiDB-lite"/>
    </source>
</evidence>
<evidence type="ECO:0008006" key="5">
    <source>
        <dbReference type="Google" id="ProtNLM"/>
    </source>
</evidence>
<feature type="transmembrane region" description="Helical" evidence="2">
    <location>
        <begin position="50"/>
        <end position="69"/>
    </location>
</feature>
<accession>A0ABP6S6Y6</accession>
<keyword evidence="4" id="KW-1185">Reference proteome</keyword>
<feature type="transmembrane region" description="Helical" evidence="2">
    <location>
        <begin position="24"/>
        <end position="44"/>
    </location>
</feature>
<protein>
    <recommendedName>
        <fullName evidence="5">DUF1616 domain-containing protein</fullName>
    </recommendedName>
</protein>
<dbReference type="Proteomes" id="UP001499990">
    <property type="component" value="Unassembled WGS sequence"/>
</dbReference>
<comment type="caution">
    <text evidence="3">The sequence shown here is derived from an EMBL/GenBank/DDBJ whole genome shotgun (WGS) entry which is preliminary data.</text>
</comment>
<feature type="region of interest" description="Disordered" evidence="1">
    <location>
        <begin position="1"/>
        <end position="20"/>
    </location>
</feature>
<name>A0ABP6S6Y6_9ACTN</name>
<reference evidence="4" key="1">
    <citation type="journal article" date="2019" name="Int. J. Syst. Evol. Microbiol.">
        <title>The Global Catalogue of Microorganisms (GCM) 10K type strain sequencing project: providing services to taxonomists for standard genome sequencing and annotation.</title>
        <authorList>
            <consortium name="The Broad Institute Genomics Platform"/>
            <consortium name="The Broad Institute Genome Sequencing Center for Infectious Disease"/>
            <person name="Wu L."/>
            <person name="Ma J."/>
        </authorList>
    </citation>
    <scope>NUCLEOTIDE SEQUENCE [LARGE SCALE GENOMIC DNA]</scope>
    <source>
        <strain evidence="4">JCM 9651</strain>
    </source>
</reference>
<sequence length="140" mass="14068">MQTFSDSATAGSGQSASDQGGDTVPALAGAAVSVSAVGAVLALTDLASPLRAPFVLFFLLAAPASALAFGLRGLEPLGRLVASLAGAVAIDLLIAQAMLAMHIWSVRGGIAAVAGTSALLFLLLALVRLREGRTARRQRS</sequence>